<dbReference type="Proteomes" id="UP000798662">
    <property type="component" value="Chromosome 2"/>
</dbReference>
<sequence length="156" mass="17449">MVRPDVVTSLIVRLCLEVTPVSPVSGSHRPFLLVLHVIMLVRNAAGLHLEDETEALSSYFSLMVASFMSVQDAARWLAGCLGVTEQALDVRSRITSKKLLQLQPAELNVARTTKLLNPKSRKWAWLCRNLRLRMRSYLSVSLTPVPNFTADDTALF</sequence>
<comment type="caution">
    <text evidence="1">The sequence shown here is derived from an EMBL/GenBank/DDBJ whole genome shotgun (WGS) entry which is preliminary data.</text>
</comment>
<dbReference type="EMBL" id="CM020619">
    <property type="protein sequence ID" value="KAK1865986.1"/>
    <property type="molecule type" value="Genomic_DNA"/>
</dbReference>
<reference evidence="1" key="1">
    <citation type="submission" date="2019-11" db="EMBL/GenBank/DDBJ databases">
        <title>Nori genome reveals adaptations in red seaweeds to the harsh intertidal environment.</title>
        <authorList>
            <person name="Wang D."/>
            <person name="Mao Y."/>
        </authorList>
    </citation>
    <scope>NUCLEOTIDE SEQUENCE</scope>
    <source>
        <tissue evidence="1">Gametophyte</tissue>
    </source>
</reference>
<protein>
    <submittedName>
        <fullName evidence="1">Uncharacterized protein</fullName>
    </submittedName>
</protein>
<gene>
    <name evidence="1" type="ORF">I4F81_008507</name>
</gene>
<organism evidence="1 2">
    <name type="scientific">Pyropia yezoensis</name>
    <name type="common">Susabi-nori</name>
    <name type="synonym">Porphyra yezoensis</name>
    <dbReference type="NCBI Taxonomy" id="2788"/>
    <lineage>
        <taxon>Eukaryota</taxon>
        <taxon>Rhodophyta</taxon>
        <taxon>Bangiophyceae</taxon>
        <taxon>Bangiales</taxon>
        <taxon>Bangiaceae</taxon>
        <taxon>Pyropia</taxon>
    </lineage>
</organism>
<keyword evidence="2" id="KW-1185">Reference proteome</keyword>
<evidence type="ECO:0000313" key="2">
    <source>
        <dbReference type="Proteomes" id="UP000798662"/>
    </source>
</evidence>
<accession>A0ACC3C8B6</accession>
<name>A0ACC3C8B6_PYRYE</name>
<proteinExistence type="predicted"/>
<evidence type="ECO:0000313" key="1">
    <source>
        <dbReference type="EMBL" id="KAK1865986.1"/>
    </source>
</evidence>